<dbReference type="KEGG" id="tut:107366010"/>
<evidence type="ECO:0000256" key="1">
    <source>
        <dbReference type="SAM" id="SignalP"/>
    </source>
</evidence>
<organism evidence="2 3">
    <name type="scientific">Tetranychus urticae</name>
    <name type="common">Two-spotted spider mite</name>
    <dbReference type="NCBI Taxonomy" id="32264"/>
    <lineage>
        <taxon>Eukaryota</taxon>
        <taxon>Metazoa</taxon>
        <taxon>Ecdysozoa</taxon>
        <taxon>Arthropoda</taxon>
        <taxon>Chelicerata</taxon>
        <taxon>Arachnida</taxon>
        <taxon>Acari</taxon>
        <taxon>Acariformes</taxon>
        <taxon>Trombidiformes</taxon>
        <taxon>Prostigmata</taxon>
        <taxon>Eleutherengona</taxon>
        <taxon>Raphignathae</taxon>
        <taxon>Tetranychoidea</taxon>
        <taxon>Tetranychidae</taxon>
        <taxon>Tetranychus</taxon>
    </lineage>
</organism>
<feature type="signal peptide" evidence="1">
    <location>
        <begin position="1"/>
        <end position="17"/>
    </location>
</feature>
<reference evidence="2" key="2">
    <citation type="submission" date="2016-04" db="UniProtKB">
        <authorList>
            <consortium name="EnsemblMetazoa"/>
        </authorList>
    </citation>
    <scope>IDENTIFICATION</scope>
</reference>
<dbReference type="EMBL" id="CAEY01000295">
    <property type="status" value="NOT_ANNOTATED_CDS"/>
    <property type="molecule type" value="Genomic_DNA"/>
</dbReference>
<protein>
    <submittedName>
        <fullName evidence="2">Uncharacterized protein</fullName>
    </submittedName>
</protein>
<reference evidence="3" key="1">
    <citation type="submission" date="2011-08" db="EMBL/GenBank/DDBJ databases">
        <authorList>
            <person name="Rombauts S."/>
        </authorList>
    </citation>
    <scope>NUCLEOTIDE SEQUENCE</scope>
    <source>
        <strain evidence="3">London</strain>
    </source>
</reference>
<feature type="chain" id="PRO_5007630032" evidence="1">
    <location>
        <begin position="18"/>
        <end position="170"/>
    </location>
</feature>
<accession>A0A158P573</accession>
<name>A0A158P573_TETUR</name>
<dbReference type="EnsemblMetazoa" id="tetur16g04149.1">
    <property type="protein sequence ID" value="tetur16g04149.1"/>
    <property type="gene ID" value="tetur16g04149"/>
</dbReference>
<sequence length="170" mass="19038">MNFSILLVVLFCSIVTAIPTPAPNDGRSLIDRVADEGKQMYSSLEKQHPNFLPYKTIFDAIEAGRVAKKLPGVNVNKDYQENVLELIENSLKYVSSSPTNISSEQVYQFAKSFISFLKQRFPDNPKISGLSDQLEVVHDSNLSYGYENGAPSIKNLNSLLWKISELSFSQ</sequence>
<proteinExistence type="predicted"/>
<dbReference type="AlphaFoldDB" id="A0A158P573"/>
<keyword evidence="1" id="KW-0732">Signal</keyword>
<evidence type="ECO:0000313" key="3">
    <source>
        <dbReference type="Proteomes" id="UP000015104"/>
    </source>
</evidence>
<dbReference type="Proteomes" id="UP000015104">
    <property type="component" value="Unassembled WGS sequence"/>
</dbReference>
<keyword evidence="3" id="KW-1185">Reference proteome</keyword>
<evidence type="ECO:0000313" key="2">
    <source>
        <dbReference type="EnsemblMetazoa" id="tetur16g04149.1"/>
    </source>
</evidence>
<gene>
    <name evidence="2" type="primary">107366010</name>
</gene>